<dbReference type="InterPro" id="IPR036010">
    <property type="entry name" value="2Fe-2S_ferredoxin-like_sf"/>
</dbReference>
<dbReference type="InterPro" id="IPR001041">
    <property type="entry name" value="2Fe-2S_ferredoxin-type"/>
</dbReference>
<dbReference type="Proteomes" id="UP001236806">
    <property type="component" value="Unassembled WGS sequence"/>
</dbReference>
<dbReference type="RefSeq" id="WP_306636494.1">
    <property type="nucleotide sequence ID" value="NZ_JAUSXB010000001.1"/>
</dbReference>
<evidence type="ECO:0000256" key="2">
    <source>
        <dbReference type="ARBA" id="ARBA00022630"/>
    </source>
</evidence>
<dbReference type="PROSITE" id="PS51085">
    <property type="entry name" value="2FE2S_FER_2"/>
    <property type="match status" value="1"/>
</dbReference>
<evidence type="ECO:0000256" key="5">
    <source>
        <dbReference type="ARBA" id="ARBA00023002"/>
    </source>
</evidence>
<dbReference type="Gene3D" id="3.10.20.30">
    <property type="match status" value="1"/>
</dbReference>
<dbReference type="SUPFAM" id="SSF52343">
    <property type="entry name" value="Ferredoxin reductase-like, C-terminal NADP-linked domain"/>
    <property type="match status" value="1"/>
</dbReference>
<comment type="caution">
    <text evidence="10">The sequence shown here is derived from an EMBL/GenBank/DDBJ whole genome shotgun (WGS) entry which is preliminary data.</text>
</comment>
<keyword evidence="3" id="KW-0001">2Fe-2S</keyword>
<dbReference type="InterPro" id="IPR017938">
    <property type="entry name" value="Riboflavin_synthase-like_b-brl"/>
</dbReference>
<keyword evidence="2" id="KW-0285">Flavoprotein</keyword>
<evidence type="ECO:0000259" key="8">
    <source>
        <dbReference type="PROSITE" id="PS51085"/>
    </source>
</evidence>
<evidence type="ECO:0000256" key="6">
    <source>
        <dbReference type="ARBA" id="ARBA00023004"/>
    </source>
</evidence>
<sequence length="324" mass="35262">MTHAKKSFPEHSTVNAQIVDIVNEAEGVVSLHLAPVEGSFPGWEPGAHIELNLAPDLIRQYSLCGDPQVRDRWRVGVLREPQSRGGSQFVHDKLSVGDVIECGSPLNNFELVDAKEYLFIAGGIGVTPILPMIAECEARGASWRMVYGGRNENSMAFRAEVAKYGDKVTMWPQDRFGIIDLKSLLTEPNDGLAVYCCGPGVLLDAVEGFCAQWPENTATLHLERFRPKAGALDGQNTAFEVVIDSSGDVLTVEADRSIAETLEAAGIHVPTSCREGTCGTCETGLLEGIPDHRDSYLTPEEKSSNEIIMLCCSRSCSKRLVLDL</sequence>
<dbReference type="Pfam" id="PF00111">
    <property type="entry name" value="Fer2"/>
    <property type="match status" value="1"/>
</dbReference>
<dbReference type="CDD" id="cd06185">
    <property type="entry name" value="PDR_like"/>
    <property type="match status" value="1"/>
</dbReference>
<dbReference type="SUPFAM" id="SSF63380">
    <property type="entry name" value="Riboflavin synthase domain-like"/>
    <property type="match status" value="1"/>
</dbReference>
<dbReference type="InterPro" id="IPR001433">
    <property type="entry name" value="OxRdtase_FAD/NAD-bd"/>
</dbReference>
<dbReference type="Gene3D" id="2.40.30.10">
    <property type="entry name" value="Translation factors"/>
    <property type="match status" value="1"/>
</dbReference>
<keyword evidence="4" id="KW-0479">Metal-binding</keyword>
<evidence type="ECO:0000256" key="7">
    <source>
        <dbReference type="ARBA" id="ARBA00023014"/>
    </source>
</evidence>
<gene>
    <name evidence="10" type="ORF">QFZ36_002270</name>
</gene>
<proteinExistence type="predicted"/>
<evidence type="ECO:0000256" key="4">
    <source>
        <dbReference type="ARBA" id="ARBA00022723"/>
    </source>
</evidence>
<dbReference type="InterPro" id="IPR012675">
    <property type="entry name" value="Beta-grasp_dom_sf"/>
</dbReference>
<evidence type="ECO:0000256" key="3">
    <source>
        <dbReference type="ARBA" id="ARBA00022714"/>
    </source>
</evidence>
<dbReference type="InterPro" id="IPR006058">
    <property type="entry name" value="2Fe2S_fd_BS"/>
</dbReference>
<dbReference type="PROSITE" id="PS00197">
    <property type="entry name" value="2FE2S_FER_1"/>
    <property type="match status" value="1"/>
</dbReference>
<name>A0ABU0PL61_9MICC</name>
<comment type="cofactor">
    <cofactor evidence="1">
        <name>FAD</name>
        <dbReference type="ChEBI" id="CHEBI:57692"/>
    </cofactor>
</comment>
<evidence type="ECO:0000313" key="10">
    <source>
        <dbReference type="EMBL" id="MDQ0674709.1"/>
    </source>
</evidence>
<feature type="domain" description="2Fe-2S ferredoxin-type" evidence="8">
    <location>
        <begin position="237"/>
        <end position="324"/>
    </location>
</feature>
<keyword evidence="11" id="KW-1185">Reference proteome</keyword>
<dbReference type="Gene3D" id="3.40.50.80">
    <property type="entry name" value="Nucleotide-binding domain of ferredoxin-NADP reductase (FNR) module"/>
    <property type="match status" value="1"/>
</dbReference>
<dbReference type="Pfam" id="PF00175">
    <property type="entry name" value="NAD_binding_1"/>
    <property type="match status" value="1"/>
</dbReference>
<dbReference type="PRINTS" id="PR00409">
    <property type="entry name" value="PHDIOXRDTASE"/>
</dbReference>
<evidence type="ECO:0000256" key="1">
    <source>
        <dbReference type="ARBA" id="ARBA00001974"/>
    </source>
</evidence>
<dbReference type="PANTHER" id="PTHR47354:SF1">
    <property type="entry name" value="CARNITINE MONOOXYGENASE REDUCTASE SUBUNIT"/>
    <property type="match status" value="1"/>
</dbReference>
<dbReference type="InterPro" id="IPR017927">
    <property type="entry name" value="FAD-bd_FR_type"/>
</dbReference>
<dbReference type="InterPro" id="IPR039261">
    <property type="entry name" value="FNR_nucleotide-bd"/>
</dbReference>
<keyword evidence="6" id="KW-0408">Iron</keyword>
<protein>
    <submittedName>
        <fullName evidence="10">Ferredoxin-NADP reductase</fullName>
    </submittedName>
</protein>
<dbReference type="EMBL" id="JAUSXB010000001">
    <property type="protein sequence ID" value="MDQ0674709.1"/>
    <property type="molecule type" value="Genomic_DNA"/>
</dbReference>
<evidence type="ECO:0000313" key="11">
    <source>
        <dbReference type="Proteomes" id="UP001236806"/>
    </source>
</evidence>
<keyword evidence="5" id="KW-0560">Oxidoreductase</keyword>
<dbReference type="InterPro" id="IPR050415">
    <property type="entry name" value="MRET"/>
</dbReference>
<feature type="domain" description="FAD-binding FR-type" evidence="9">
    <location>
        <begin position="11"/>
        <end position="112"/>
    </location>
</feature>
<reference evidence="10 11" key="1">
    <citation type="submission" date="2023-07" db="EMBL/GenBank/DDBJ databases">
        <title>Comparative genomics of wheat-associated soil bacteria to identify genetic determinants of phenazine resistance.</title>
        <authorList>
            <person name="Mouncey N."/>
        </authorList>
    </citation>
    <scope>NUCLEOTIDE SEQUENCE [LARGE SCALE GENOMIC DNA]</scope>
    <source>
        <strain evidence="10 11">W1I3</strain>
    </source>
</reference>
<evidence type="ECO:0000259" key="9">
    <source>
        <dbReference type="PROSITE" id="PS51384"/>
    </source>
</evidence>
<dbReference type="PROSITE" id="PS51384">
    <property type="entry name" value="FAD_FR"/>
    <property type="match status" value="1"/>
</dbReference>
<dbReference type="PANTHER" id="PTHR47354">
    <property type="entry name" value="NADH OXIDOREDUCTASE HCR"/>
    <property type="match status" value="1"/>
</dbReference>
<accession>A0ABU0PL61</accession>
<dbReference type="CDD" id="cd00207">
    <property type="entry name" value="fer2"/>
    <property type="match status" value="1"/>
</dbReference>
<dbReference type="SUPFAM" id="SSF54292">
    <property type="entry name" value="2Fe-2S ferredoxin-like"/>
    <property type="match status" value="1"/>
</dbReference>
<organism evidence="10 11">
    <name type="scientific">Pseudarthrobacter siccitolerans</name>
    <dbReference type="NCBI Taxonomy" id="861266"/>
    <lineage>
        <taxon>Bacteria</taxon>
        <taxon>Bacillati</taxon>
        <taxon>Actinomycetota</taxon>
        <taxon>Actinomycetes</taxon>
        <taxon>Micrococcales</taxon>
        <taxon>Micrococcaceae</taxon>
        <taxon>Pseudarthrobacter</taxon>
    </lineage>
</organism>
<keyword evidence="7" id="KW-0411">Iron-sulfur</keyword>